<accession>A0A3P6C045</accession>
<protein>
    <submittedName>
        <fullName evidence="2">Uncharacterized protein</fullName>
    </submittedName>
</protein>
<keyword evidence="1" id="KW-0812">Transmembrane</keyword>
<dbReference type="EMBL" id="LR031873">
    <property type="protein sequence ID" value="VDD11613.1"/>
    <property type="molecule type" value="Genomic_DNA"/>
</dbReference>
<reference evidence="2" key="1">
    <citation type="submission" date="2018-11" db="EMBL/GenBank/DDBJ databases">
        <authorList>
            <consortium name="Genoscope - CEA"/>
            <person name="William W."/>
        </authorList>
    </citation>
    <scope>NUCLEOTIDE SEQUENCE</scope>
</reference>
<organism evidence="2">
    <name type="scientific">Brassica oleracea</name>
    <name type="common">Wild cabbage</name>
    <dbReference type="NCBI Taxonomy" id="3712"/>
    <lineage>
        <taxon>Eukaryota</taxon>
        <taxon>Viridiplantae</taxon>
        <taxon>Streptophyta</taxon>
        <taxon>Embryophyta</taxon>
        <taxon>Tracheophyta</taxon>
        <taxon>Spermatophyta</taxon>
        <taxon>Magnoliopsida</taxon>
        <taxon>eudicotyledons</taxon>
        <taxon>Gunneridae</taxon>
        <taxon>Pentapetalae</taxon>
        <taxon>rosids</taxon>
        <taxon>malvids</taxon>
        <taxon>Brassicales</taxon>
        <taxon>Brassicaceae</taxon>
        <taxon>Brassiceae</taxon>
        <taxon>Brassica</taxon>
    </lineage>
</organism>
<keyword evidence="1" id="KW-0472">Membrane</keyword>
<evidence type="ECO:0000256" key="1">
    <source>
        <dbReference type="SAM" id="Phobius"/>
    </source>
</evidence>
<keyword evidence="1" id="KW-1133">Transmembrane helix</keyword>
<dbReference type="AlphaFoldDB" id="A0A3P6C045"/>
<name>A0A3P6C045_BRAOL</name>
<proteinExistence type="predicted"/>
<feature type="transmembrane region" description="Helical" evidence="1">
    <location>
        <begin position="20"/>
        <end position="41"/>
    </location>
</feature>
<evidence type="ECO:0000313" key="2">
    <source>
        <dbReference type="EMBL" id="VDD11613.1"/>
    </source>
</evidence>
<gene>
    <name evidence="2" type="ORF">BOLC4T26236H</name>
</gene>
<sequence>MNSNKIKNKEDEKSEFGDTATKVIGIVGVVGAVVGLLWWIGSGS</sequence>